<proteinExistence type="inferred from homology"/>
<feature type="region of interest" description="Disordered" evidence="4">
    <location>
        <begin position="630"/>
        <end position="654"/>
    </location>
</feature>
<dbReference type="PANTHER" id="PTHR32305:SF15">
    <property type="entry name" value="PROTEIN RHSA-RELATED"/>
    <property type="match status" value="1"/>
</dbReference>
<feature type="domain" description="Gp5/Type VI secretion system Vgr protein OB-fold" evidence="5">
    <location>
        <begin position="394"/>
        <end position="461"/>
    </location>
</feature>
<keyword evidence="8" id="KW-1185">Reference proteome</keyword>
<organism evidence="7 8">
    <name type="scientific">Chitinivorax tropicus</name>
    <dbReference type="NCBI Taxonomy" id="714531"/>
    <lineage>
        <taxon>Bacteria</taxon>
        <taxon>Pseudomonadati</taxon>
        <taxon>Pseudomonadota</taxon>
        <taxon>Betaproteobacteria</taxon>
        <taxon>Chitinivorax</taxon>
    </lineage>
</organism>
<comment type="caution">
    <text evidence="7">The sequence shown here is derived from an EMBL/GenBank/DDBJ whole genome shotgun (WGS) entry which is preliminary data.</text>
</comment>
<evidence type="ECO:0000313" key="7">
    <source>
        <dbReference type="EMBL" id="MBB5018761.1"/>
    </source>
</evidence>
<dbReference type="RefSeq" id="WP_184038550.1">
    <property type="nucleotide sequence ID" value="NZ_JACHHY010000011.1"/>
</dbReference>
<dbReference type="InterPro" id="IPR050708">
    <property type="entry name" value="T6SS_VgrG/RHS"/>
</dbReference>
<dbReference type="SUPFAM" id="SSF69279">
    <property type="entry name" value="Phage tail proteins"/>
    <property type="match status" value="2"/>
</dbReference>
<dbReference type="InterPro" id="IPR006531">
    <property type="entry name" value="Gp5/Vgr_OB"/>
</dbReference>
<dbReference type="Gene3D" id="2.40.50.230">
    <property type="entry name" value="Gp5 N-terminal domain"/>
    <property type="match status" value="1"/>
</dbReference>
<dbReference type="SUPFAM" id="SSF69349">
    <property type="entry name" value="Phage fibre proteins"/>
    <property type="match status" value="1"/>
</dbReference>
<evidence type="ECO:0000259" key="5">
    <source>
        <dbReference type="Pfam" id="PF04717"/>
    </source>
</evidence>
<reference evidence="7 8" key="1">
    <citation type="submission" date="2020-08" db="EMBL/GenBank/DDBJ databases">
        <title>Genomic Encyclopedia of Type Strains, Phase IV (KMG-IV): sequencing the most valuable type-strain genomes for metagenomic binning, comparative biology and taxonomic classification.</title>
        <authorList>
            <person name="Goeker M."/>
        </authorList>
    </citation>
    <scope>NUCLEOTIDE SEQUENCE [LARGE SCALE GENOMIC DNA]</scope>
    <source>
        <strain evidence="7 8">DSM 27165</strain>
    </source>
</reference>
<keyword evidence="3" id="KW-0964">Secreted</keyword>
<dbReference type="InterPro" id="IPR006533">
    <property type="entry name" value="T6SS_Vgr_RhsGE"/>
</dbReference>
<comment type="similarity">
    <text evidence="2">Belongs to the VgrG protein family.</text>
</comment>
<dbReference type="InterPro" id="IPR017847">
    <property type="entry name" value="T6SS_RhsGE_Vgr_subset"/>
</dbReference>
<dbReference type="Gene3D" id="2.30.110.50">
    <property type="match status" value="1"/>
</dbReference>
<dbReference type="EMBL" id="JACHHY010000011">
    <property type="protein sequence ID" value="MBB5018761.1"/>
    <property type="molecule type" value="Genomic_DNA"/>
</dbReference>
<dbReference type="Gene3D" id="3.55.50.10">
    <property type="entry name" value="Baseplate protein-like domains"/>
    <property type="match status" value="1"/>
</dbReference>
<dbReference type="Proteomes" id="UP000575898">
    <property type="component" value="Unassembled WGS sequence"/>
</dbReference>
<feature type="compositionally biased region" description="Basic and acidic residues" evidence="4">
    <location>
        <begin position="644"/>
        <end position="654"/>
    </location>
</feature>
<evidence type="ECO:0000256" key="2">
    <source>
        <dbReference type="ARBA" id="ARBA00005558"/>
    </source>
</evidence>
<dbReference type="Pfam" id="PF05954">
    <property type="entry name" value="Phage_GPD"/>
    <property type="match status" value="1"/>
</dbReference>
<accession>A0A840MUA9</accession>
<comment type="subcellular location">
    <subcellularLocation>
        <location evidence="1">Secreted</location>
    </subcellularLocation>
</comment>
<dbReference type="Gene3D" id="4.10.220.110">
    <property type="match status" value="1"/>
</dbReference>
<evidence type="ECO:0000256" key="1">
    <source>
        <dbReference type="ARBA" id="ARBA00004613"/>
    </source>
</evidence>
<gene>
    <name evidence="7" type="ORF">HNQ59_002054</name>
</gene>
<feature type="domain" description="Gp5/Type VI secretion system Vgr C-terminal trimerisation" evidence="6">
    <location>
        <begin position="478"/>
        <end position="587"/>
    </location>
</feature>
<dbReference type="SUPFAM" id="SSF69255">
    <property type="entry name" value="gp5 N-terminal domain-like"/>
    <property type="match status" value="1"/>
</dbReference>
<dbReference type="InterPro" id="IPR054030">
    <property type="entry name" value="Gp5_Vgr_C"/>
</dbReference>
<dbReference type="GO" id="GO:0005576">
    <property type="term" value="C:extracellular region"/>
    <property type="evidence" value="ECO:0007669"/>
    <property type="project" value="UniProtKB-SubCell"/>
</dbReference>
<dbReference type="NCBIfam" id="TIGR03361">
    <property type="entry name" value="VI_Rhs_Vgr"/>
    <property type="match status" value="1"/>
</dbReference>
<dbReference type="InterPro" id="IPR037026">
    <property type="entry name" value="Vgr_OB-fold_dom_sf"/>
</dbReference>
<dbReference type="AlphaFoldDB" id="A0A840MUA9"/>
<evidence type="ECO:0000256" key="4">
    <source>
        <dbReference type="SAM" id="MobiDB-lite"/>
    </source>
</evidence>
<evidence type="ECO:0000256" key="3">
    <source>
        <dbReference type="ARBA" id="ARBA00022525"/>
    </source>
</evidence>
<dbReference type="PANTHER" id="PTHR32305">
    <property type="match status" value="1"/>
</dbReference>
<sequence length="654" mass="72189">MTATHQHREISVISPLGADVLLFQRMSGQEQMGRLGEYQLEVLCENAAISFDDLLGKPMTVSIRTTKSGKRHFHGYVTQMASLGLKGRFAVFRVTLRPWLWFLTRAADCRIFQEKSVLDIIKEVFEAYGCADYSLTCSGQAPQQVLPYCVQYRETDFNFVSRLMEQTGIYYYFKHGESRHELVLCDALDAHGPAPDYAKLPFSPFDERDIRRGEDIFEWSASAEIQPGAYTLKDFDFEKASASTSGALLVKSTMSRQHDQSKYEVFDYPGLFAERAQGEAHVRHRLEGYQAQVERFEGRTMARGLFPGAIFEMTEHPVSSQNGKYLVVSMQYELAYNGFVSDSTAQPDPVCLCHFTAVRSQVQYRPQRITPKPFVQGPQTAIVVGKSGEEIWTDKYGRIKVQFHWDRVGAADEKSSCWLRVAQLWAGKRWGTVFIPRVGMEVVVDFLEGDPDRPLVTGAVYNADNMPPYALPSGATRSAIKSDSTKGSGGFNEIRLEDKKGSEQLFIHAQKNQDNYVKEEAYQWVGKDRHTMVKGNDLLAVDGAFHIHVKGKRNEKVGGNVSLDAGQNHYVKAGQNHAVDAGMNAHLKAGMGVVIEAGMSITLKAGGGFIVIGPTGVSISGTPILLNSGGAAGNGCGGSPEAPDAAKEADDGSK</sequence>
<dbReference type="Pfam" id="PF22178">
    <property type="entry name" value="Gp5_trimer_C"/>
    <property type="match status" value="1"/>
</dbReference>
<dbReference type="Pfam" id="PF04717">
    <property type="entry name" value="Phage_base_V"/>
    <property type="match status" value="1"/>
</dbReference>
<dbReference type="NCBIfam" id="TIGR01646">
    <property type="entry name" value="vgr_GE"/>
    <property type="match status" value="1"/>
</dbReference>
<name>A0A840MUA9_9PROT</name>
<protein>
    <submittedName>
        <fullName evidence="7">Type VI secretion system secreted protein VgrG</fullName>
    </submittedName>
</protein>
<evidence type="ECO:0000313" key="8">
    <source>
        <dbReference type="Proteomes" id="UP000575898"/>
    </source>
</evidence>
<evidence type="ECO:0000259" key="6">
    <source>
        <dbReference type="Pfam" id="PF22178"/>
    </source>
</evidence>